<sequence>MDVTAAPVRVPVRRATTARRDIPALDGIRAVAVLLVVAAHGGVPGLGGGFIGVDVFFVLSGFLITSLLLDEYRNTYRIDLKAFWVRRARRLLPAMLVMTLAVVAARDLFPPDAVAGVRNDAVAALFWIANWGFVFQKVDYFTQGGTPSPLQHTWSLGVEEQYYLIWPLLLVGVALLLRRRSAGTVRWAVVGIAAAGVVASAAEAILLVGDSTQDVNRVYFGTDTRVQALLVGAAAAALLVRDWSALTMSGTLIRTRRLRWVAWLLPVVGLALLAAAAHVASGSADDFRRGLLIVVAVGAVLVVAPVALDQDGYVAKALAWRPLVALGAVSYGVYLWHWPIFLILNGERTGWTGWSLLALRCAVTLSVAIASWWLIEQPVRRWRPAHVPMLRLAAATVATAAVVTMGVLPVPQPTERTGPDVMSAALKEDVGAEVPVAVGNTQVRDPNTKVVGVFGDSVAWTLMRYLPSTPGLRFNDYTTIGCGIARGGPYRSSGETLNQKPECDTWPERWTQRVTHDRPDVVLLMIGRWETVDRMWQGHWTHIGDPDFTKYLQGELQRALDILGSTGARVVVTTAPYNRRGERSDGSLYPEDQPARVEEWNKILRTAVGNRPNFEVLDFNAKLDPGGVYTARIDGIRMRSDGVHPTAEAVKWLAPWLADALRTPPPPSAAPPPPPSPSPRNGIPGRKTSG</sequence>
<evidence type="ECO:0000256" key="7">
    <source>
        <dbReference type="ARBA" id="ARBA00023315"/>
    </source>
</evidence>
<proteinExistence type="predicted"/>
<keyword evidence="2" id="KW-1003">Cell membrane</keyword>
<dbReference type="Pfam" id="PF19040">
    <property type="entry name" value="SGNH"/>
    <property type="match status" value="1"/>
</dbReference>
<protein>
    <submittedName>
        <fullName evidence="12">Transmembrane acyltransferase</fullName>
    </submittedName>
</protein>
<reference evidence="13" key="1">
    <citation type="journal article" date="2016" name="Genome Announc.">
        <title>Draft Genome Sequences of Five Rapidly Growing Mycobacterium Species, M. thermoresistibile, M. fortuitum subsp. acetamidolyticum, M. canariasense, M. brisbanense, and M. novocastrense.</title>
        <authorList>
            <person name="Katahira K."/>
            <person name="Ogura Y."/>
            <person name="Gotoh Y."/>
            <person name="Hayashi T."/>
        </authorList>
    </citation>
    <scope>NUCLEOTIDE SEQUENCE [LARGE SCALE GENOMIC DNA]</scope>
    <source>
        <strain evidence="13">JCM15654</strain>
    </source>
</reference>
<gene>
    <name evidence="12" type="ORF">RMCB_0516</name>
</gene>
<dbReference type="Proteomes" id="UP000069620">
    <property type="component" value="Unassembled WGS sequence"/>
</dbReference>
<dbReference type="PANTHER" id="PTHR23028:SF53">
    <property type="entry name" value="ACYL_TRANSF_3 DOMAIN-CONTAINING PROTEIN"/>
    <property type="match status" value="1"/>
</dbReference>
<feature type="region of interest" description="Disordered" evidence="8">
    <location>
        <begin position="660"/>
        <end position="690"/>
    </location>
</feature>
<dbReference type="AlphaFoldDB" id="A0A117I458"/>
<comment type="caution">
    <text evidence="12">The sequence shown here is derived from an EMBL/GenBank/DDBJ whole genome shotgun (WGS) entry which is preliminary data.</text>
</comment>
<keyword evidence="6 9" id="KW-0472">Membrane</keyword>
<dbReference type="GO" id="GO:0005886">
    <property type="term" value="C:plasma membrane"/>
    <property type="evidence" value="ECO:0007669"/>
    <property type="project" value="UniProtKB-SubCell"/>
</dbReference>
<dbReference type="STRING" id="146020.RMCB_0516"/>
<feature type="transmembrane region" description="Helical" evidence="9">
    <location>
        <begin position="23"/>
        <end position="43"/>
    </location>
</feature>
<dbReference type="OrthoDB" id="3404679at2"/>
<evidence type="ECO:0000313" key="13">
    <source>
        <dbReference type="Proteomes" id="UP000069620"/>
    </source>
</evidence>
<evidence type="ECO:0000256" key="6">
    <source>
        <dbReference type="ARBA" id="ARBA00023136"/>
    </source>
</evidence>
<feature type="transmembrane region" description="Helical" evidence="9">
    <location>
        <begin position="90"/>
        <end position="109"/>
    </location>
</feature>
<feature type="transmembrane region" description="Helical" evidence="9">
    <location>
        <begin position="287"/>
        <end position="308"/>
    </location>
</feature>
<evidence type="ECO:0000256" key="5">
    <source>
        <dbReference type="ARBA" id="ARBA00022989"/>
    </source>
</evidence>
<feature type="transmembrane region" description="Helical" evidence="9">
    <location>
        <begin position="260"/>
        <end position="281"/>
    </location>
</feature>
<evidence type="ECO:0000256" key="4">
    <source>
        <dbReference type="ARBA" id="ARBA00022692"/>
    </source>
</evidence>
<dbReference type="CDD" id="cd00229">
    <property type="entry name" value="SGNH_hydrolase"/>
    <property type="match status" value="1"/>
</dbReference>
<name>A0A117I458_9MYCO</name>
<dbReference type="InterPro" id="IPR050879">
    <property type="entry name" value="Acyltransferase_3"/>
</dbReference>
<dbReference type="RefSeq" id="WP_062827506.1">
    <property type="nucleotide sequence ID" value="NZ_BCSX01000007.1"/>
</dbReference>
<dbReference type="GO" id="GO:0016747">
    <property type="term" value="F:acyltransferase activity, transferring groups other than amino-acyl groups"/>
    <property type="evidence" value="ECO:0007669"/>
    <property type="project" value="InterPro"/>
</dbReference>
<feature type="compositionally biased region" description="Pro residues" evidence="8">
    <location>
        <begin position="663"/>
        <end position="678"/>
    </location>
</feature>
<dbReference type="SUPFAM" id="SSF52266">
    <property type="entry name" value="SGNH hydrolase"/>
    <property type="match status" value="1"/>
</dbReference>
<comment type="subcellular location">
    <subcellularLocation>
        <location evidence="1">Cell membrane</location>
        <topology evidence="1">Multi-pass membrane protein</topology>
    </subcellularLocation>
</comment>
<dbReference type="InterPro" id="IPR043968">
    <property type="entry name" value="SGNH"/>
</dbReference>
<feature type="transmembrane region" description="Helical" evidence="9">
    <location>
        <begin position="189"/>
        <end position="208"/>
    </location>
</feature>
<dbReference type="GO" id="GO:0009103">
    <property type="term" value="P:lipopolysaccharide biosynthetic process"/>
    <property type="evidence" value="ECO:0007669"/>
    <property type="project" value="TreeGrafter"/>
</dbReference>
<keyword evidence="3 12" id="KW-0808">Transferase</keyword>
<organism evidence="12 13">
    <name type="scientific">Mycolicibacterium brisbanense</name>
    <dbReference type="NCBI Taxonomy" id="146020"/>
    <lineage>
        <taxon>Bacteria</taxon>
        <taxon>Bacillati</taxon>
        <taxon>Actinomycetota</taxon>
        <taxon>Actinomycetes</taxon>
        <taxon>Mycobacteriales</taxon>
        <taxon>Mycobacteriaceae</taxon>
        <taxon>Mycolicibacterium</taxon>
    </lineage>
</organism>
<dbReference type="InterPro" id="IPR002656">
    <property type="entry name" value="Acyl_transf_3_dom"/>
</dbReference>
<keyword evidence="7 12" id="KW-0012">Acyltransferase</keyword>
<evidence type="ECO:0000256" key="1">
    <source>
        <dbReference type="ARBA" id="ARBA00004651"/>
    </source>
</evidence>
<feature type="transmembrane region" description="Helical" evidence="9">
    <location>
        <begin position="357"/>
        <end position="375"/>
    </location>
</feature>
<evidence type="ECO:0000256" key="2">
    <source>
        <dbReference type="ARBA" id="ARBA00022475"/>
    </source>
</evidence>
<keyword evidence="5 9" id="KW-1133">Transmembrane helix</keyword>
<feature type="transmembrane region" description="Helical" evidence="9">
    <location>
        <begin position="161"/>
        <end position="177"/>
    </location>
</feature>
<feature type="domain" description="Acyltransferase 3" evidence="10">
    <location>
        <begin position="23"/>
        <end position="371"/>
    </location>
</feature>
<dbReference type="InterPro" id="IPR036514">
    <property type="entry name" value="SGNH_hydro_sf"/>
</dbReference>
<evidence type="ECO:0000256" key="8">
    <source>
        <dbReference type="SAM" id="MobiDB-lite"/>
    </source>
</evidence>
<feature type="domain" description="SGNH" evidence="11">
    <location>
        <begin position="448"/>
        <end position="656"/>
    </location>
</feature>
<evidence type="ECO:0000256" key="3">
    <source>
        <dbReference type="ARBA" id="ARBA00022679"/>
    </source>
</evidence>
<accession>A0A117I458</accession>
<reference evidence="13" key="2">
    <citation type="submission" date="2016-02" db="EMBL/GenBank/DDBJ databases">
        <title>Draft genome sequence of five rapidly growing Mycobacterium species.</title>
        <authorList>
            <person name="Katahira K."/>
            <person name="Gotou Y."/>
            <person name="Iida K."/>
            <person name="Ogura Y."/>
            <person name="Hayashi T."/>
        </authorList>
    </citation>
    <scope>NUCLEOTIDE SEQUENCE [LARGE SCALE GENOMIC DNA]</scope>
    <source>
        <strain evidence="13">JCM15654</strain>
    </source>
</reference>
<dbReference type="EMBL" id="BCSX01000007">
    <property type="protein sequence ID" value="GAS86420.1"/>
    <property type="molecule type" value="Genomic_DNA"/>
</dbReference>
<keyword evidence="4 9" id="KW-0812">Transmembrane</keyword>
<feature type="transmembrane region" description="Helical" evidence="9">
    <location>
        <begin position="320"/>
        <end position="337"/>
    </location>
</feature>
<feature type="transmembrane region" description="Helical" evidence="9">
    <location>
        <begin position="387"/>
        <end position="408"/>
    </location>
</feature>
<feature type="transmembrane region" description="Helical" evidence="9">
    <location>
        <begin position="228"/>
        <end position="248"/>
    </location>
</feature>
<evidence type="ECO:0000259" key="10">
    <source>
        <dbReference type="Pfam" id="PF01757"/>
    </source>
</evidence>
<evidence type="ECO:0000313" key="12">
    <source>
        <dbReference type="EMBL" id="GAS86420.1"/>
    </source>
</evidence>
<dbReference type="Pfam" id="PF01757">
    <property type="entry name" value="Acyl_transf_3"/>
    <property type="match status" value="1"/>
</dbReference>
<dbReference type="PANTHER" id="PTHR23028">
    <property type="entry name" value="ACETYLTRANSFERASE"/>
    <property type="match status" value="1"/>
</dbReference>
<feature type="transmembrane region" description="Helical" evidence="9">
    <location>
        <begin position="49"/>
        <end position="69"/>
    </location>
</feature>
<keyword evidence="13" id="KW-1185">Reference proteome</keyword>
<evidence type="ECO:0000256" key="9">
    <source>
        <dbReference type="SAM" id="Phobius"/>
    </source>
</evidence>
<evidence type="ECO:0000259" key="11">
    <source>
        <dbReference type="Pfam" id="PF19040"/>
    </source>
</evidence>
<dbReference type="Gene3D" id="3.40.50.1110">
    <property type="entry name" value="SGNH hydrolase"/>
    <property type="match status" value="1"/>
</dbReference>